<gene>
    <name evidence="2" type="ORF">CHIRRI_LOCUS3355</name>
</gene>
<name>A0A9N9RN82_9DIPT</name>
<keyword evidence="1" id="KW-0472">Membrane</keyword>
<feature type="transmembrane region" description="Helical" evidence="1">
    <location>
        <begin position="127"/>
        <end position="147"/>
    </location>
</feature>
<organism evidence="2 3">
    <name type="scientific">Chironomus riparius</name>
    <dbReference type="NCBI Taxonomy" id="315576"/>
    <lineage>
        <taxon>Eukaryota</taxon>
        <taxon>Metazoa</taxon>
        <taxon>Ecdysozoa</taxon>
        <taxon>Arthropoda</taxon>
        <taxon>Hexapoda</taxon>
        <taxon>Insecta</taxon>
        <taxon>Pterygota</taxon>
        <taxon>Neoptera</taxon>
        <taxon>Endopterygota</taxon>
        <taxon>Diptera</taxon>
        <taxon>Nematocera</taxon>
        <taxon>Chironomoidea</taxon>
        <taxon>Chironomidae</taxon>
        <taxon>Chironominae</taxon>
        <taxon>Chironomus</taxon>
    </lineage>
</organism>
<protein>
    <submittedName>
        <fullName evidence="2">Uncharacterized protein</fullName>
    </submittedName>
</protein>
<proteinExistence type="predicted"/>
<reference evidence="2" key="1">
    <citation type="submission" date="2022-01" db="EMBL/GenBank/DDBJ databases">
        <authorList>
            <person name="King R."/>
        </authorList>
    </citation>
    <scope>NUCLEOTIDE SEQUENCE</scope>
</reference>
<sequence>MKHNLSLINYTINVNTRKILQIYMCCELMVWAVLSYASINYGKMFDHRYTNTQQFAQNIDTNIYYVAVFGHLNLTYLDVKEQRIIQEKCYLINTLLVFVWGTYFILSIFFVIGLTKMLSSKCLLCPYITYDLSVIISVIVFVIYGFYEKIEMLDKNGDLFLLLKVVPSALIHLYYHQLTWI</sequence>
<evidence type="ECO:0000256" key="1">
    <source>
        <dbReference type="SAM" id="Phobius"/>
    </source>
</evidence>
<dbReference type="EMBL" id="OU895877">
    <property type="protein sequence ID" value="CAG9800412.1"/>
    <property type="molecule type" value="Genomic_DNA"/>
</dbReference>
<evidence type="ECO:0000313" key="2">
    <source>
        <dbReference type="EMBL" id="CAG9800412.1"/>
    </source>
</evidence>
<evidence type="ECO:0000313" key="3">
    <source>
        <dbReference type="Proteomes" id="UP001153620"/>
    </source>
</evidence>
<accession>A0A9N9RN82</accession>
<feature type="transmembrane region" description="Helical" evidence="1">
    <location>
        <begin position="91"/>
        <end position="115"/>
    </location>
</feature>
<dbReference type="Proteomes" id="UP001153620">
    <property type="component" value="Chromosome 1"/>
</dbReference>
<keyword evidence="3" id="KW-1185">Reference proteome</keyword>
<keyword evidence="1" id="KW-1133">Transmembrane helix</keyword>
<dbReference type="OrthoDB" id="10356419at2759"/>
<dbReference type="AlphaFoldDB" id="A0A9N9RN82"/>
<keyword evidence="1" id="KW-0812">Transmembrane</keyword>
<feature type="transmembrane region" description="Helical" evidence="1">
    <location>
        <begin position="20"/>
        <end position="42"/>
    </location>
</feature>
<reference evidence="2" key="2">
    <citation type="submission" date="2022-10" db="EMBL/GenBank/DDBJ databases">
        <authorList>
            <consortium name="ENA_rothamsted_submissions"/>
            <consortium name="culmorum"/>
            <person name="King R."/>
        </authorList>
    </citation>
    <scope>NUCLEOTIDE SEQUENCE</scope>
</reference>
<feature type="transmembrane region" description="Helical" evidence="1">
    <location>
        <begin position="159"/>
        <end position="175"/>
    </location>
</feature>